<reference evidence="1 4" key="2">
    <citation type="submission" date="2016-06" db="EMBL/GenBank/DDBJ databases">
        <authorList>
            <person name="Kjaerup R.B."/>
            <person name="Dalgaard T.S."/>
            <person name="Juul-Madsen H.R."/>
        </authorList>
    </citation>
    <scope>NUCLEOTIDE SEQUENCE [LARGE SCALE GENOMIC DNA]</scope>
    <source>
        <strain evidence="1 4">CECT 5115</strain>
    </source>
</reference>
<dbReference type="InterPro" id="IPR008878">
    <property type="entry name" value="Transposase_IS66_Orf2"/>
</dbReference>
<proteinExistence type="predicted"/>
<dbReference type="AlphaFoldDB" id="A0A1C3JSG4"/>
<dbReference type="Proteomes" id="UP000092840">
    <property type="component" value="Unassembled WGS sequence"/>
</dbReference>
<dbReference type="PANTHER" id="PTHR36455:SF1">
    <property type="entry name" value="BLR8292 PROTEIN"/>
    <property type="match status" value="1"/>
</dbReference>
<gene>
    <name evidence="1" type="ORF">MGA5115_02107</name>
    <name evidence="2" type="ORF">MGA5116_03296</name>
</gene>
<dbReference type="Proteomes" id="UP000092871">
    <property type="component" value="Unassembled WGS sequence"/>
</dbReference>
<keyword evidence="3" id="KW-1185">Reference proteome</keyword>
<accession>A0A1C3JSG4</accession>
<evidence type="ECO:0000313" key="3">
    <source>
        <dbReference type="Proteomes" id="UP000092840"/>
    </source>
</evidence>
<organism evidence="1 4">
    <name type="scientific">Marinomonas gallaica</name>
    <dbReference type="NCBI Taxonomy" id="1806667"/>
    <lineage>
        <taxon>Bacteria</taxon>
        <taxon>Pseudomonadati</taxon>
        <taxon>Pseudomonadota</taxon>
        <taxon>Gammaproteobacteria</taxon>
        <taxon>Oceanospirillales</taxon>
        <taxon>Oceanospirillaceae</taxon>
        <taxon>Marinomonas</taxon>
    </lineage>
</organism>
<dbReference type="NCBIfam" id="NF033819">
    <property type="entry name" value="IS66_TnpB"/>
    <property type="match status" value="1"/>
</dbReference>
<dbReference type="OrthoDB" id="4956084at2"/>
<protein>
    <submittedName>
        <fullName evidence="1">IS66 Orf2 like protein</fullName>
    </submittedName>
</protein>
<evidence type="ECO:0000313" key="2">
    <source>
        <dbReference type="EMBL" id="SBT22673.1"/>
    </source>
</evidence>
<sequence length="120" mass="14215">MFTASSQLNVTLICGPTDMRKAIDGLCNIVAYDLEKEPCSEQIFVFCGRARDKIKILQWSNNDFWLHYKRLEKGQFQWLGIDYEQLSLHISHRQLNWLLDGLPLHSQEAHPYLTYRYHDE</sequence>
<dbReference type="EMBL" id="FLRB01000022">
    <property type="protein sequence ID" value="SBT22673.1"/>
    <property type="molecule type" value="Genomic_DNA"/>
</dbReference>
<reference evidence="2 3" key="1">
    <citation type="submission" date="2016-06" db="EMBL/GenBank/DDBJ databases">
        <authorList>
            <person name="Rodrigo-Torres L."/>
            <person name="Arahal D.R."/>
        </authorList>
    </citation>
    <scope>NUCLEOTIDE SEQUENCE [LARGE SCALE GENOMIC DNA]</scope>
    <source>
        <strain evidence="2 3">CECT 5116</strain>
    </source>
</reference>
<name>A0A1C3JSG4_9GAMM</name>
<dbReference type="RefSeq" id="WP_067036063.1">
    <property type="nucleotide sequence ID" value="NZ_FLRA01000015.1"/>
</dbReference>
<evidence type="ECO:0000313" key="4">
    <source>
        <dbReference type="Proteomes" id="UP000092871"/>
    </source>
</evidence>
<dbReference type="PANTHER" id="PTHR36455">
    <property type="match status" value="1"/>
</dbReference>
<dbReference type="Pfam" id="PF05717">
    <property type="entry name" value="TnpB_IS66"/>
    <property type="match status" value="1"/>
</dbReference>
<evidence type="ECO:0000313" key="1">
    <source>
        <dbReference type="EMBL" id="SBT17990.1"/>
    </source>
</evidence>
<dbReference type="EMBL" id="FLRA01000015">
    <property type="protein sequence ID" value="SBT17990.1"/>
    <property type="molecule type" value="Genomic_DNA"/>
</dbReference>